<comment type="caution">
    <text evidence="1">The sequence shown here is derived from an EMBL/GenBank/DDBJ whole genome shotgun (WGS) entry which is preliminary data.</text>
</comment>
<dbReference type="Proteomes" id="UP001527882">
    <property type="component" value="Unassembled WGS sequence"/>
</dbReference>
<dbReference type="EMBL" id="JAQAGZ010000025">
    <property type="protein sequence ID" value="MCZ8516611.1"/>
    <property type="molecule type" value="Genomic_DNA"/>
</dbReference>
<evidence type="ECO:0000313" key="1">
    <source>
        <dbReference type="EMBL" id="MCZ8516611.1"/>
    </source>
</evidence>
<reference evidence="1 2" key="1">
    <citation type="submission" date="2022-12" db="EMBL/GenBank/DDBJ databases">
        <title>Draft genome sequence of Paenibacillus sp. dW9.</title>
        <authorList>
            <person name="Choi E.-W."/>
            <person name="Kim D.-U."/>
        </authorList>
    </citation>
    <scope>NUCLEOTIDE SEQUENCE [LARGE SCALE GENOMIC DNA]</scope>
    <source>
        <strain evidence="2">dW9</strain>
    </source>
</reference>
<dbReference type="Pfam" id="PF17645">
    <property type="entry name" value="Amdase"/>
    <property type="match status" value="1"/>
</dbReference>
<evidence type="ECO:0000313" key="2">
    <source>
        <dbReference type="Proteomes" id="UP001527882"/>
    </source>
</evidence>
<dbReference type="PANTHER" id="PTHR40267:SF1">
    <property type="entry name" value="BLR3294 PROTEIN"/>
    <property type="match status" value="1"/>
</dbReference>
<organism evidence="1 2">
    <name type="scientific">Paenibacillus gyeongsangnamensis</name>
    <dbReference type="NCBI Taxonomy" id="3388067"/>
    <lineage>
        <taxon>Bacteria</taxon>
        <taxon>Bacillati</taxon>
        <taxon>Bacillota</taxon>
        <taxon>Bacilli</taxon>
        <taxon>Bacillales</taxon>
        <taxon>Paenibacillaceae</taxon>
        <taxon>Paenibacillus</taxon>
    </lineage>
</organism>
<dbReference type="PANTHER" id="PTHR40267">
    <property type="entry name" value="BLR3294 PROTEIN"/>
    <property type="match status" value="1"/>
</dbReference>
<sequence length="238" mass="26982">MNTSGDKLRVGLILPALQVVTEPLYYQVAGEDFDYFTTRIYLGGTDVDDYKEMDKSLPRAVRELETAEVDIIAYCCTASGAISGYEEEKDQCRAFEIETKIPMTTTMTSLRLVDAKRIVLVSPYHEEINQTENDYFMRNGIEVIKDAGQGITVGSQMSKVTPEQIVDFALEHWDDSADALFMSCMNWQAMRAVAVVESRINKPVITSHSATLWKITSLANRYLRMPEYGKRLFSETRI</sequence>
<dbReference type="RefSeq" id="WP_269885145.1">
    <property type="nucleotide sequence ID" value="NZ_JAQAGZ010000025.1"/>
</dbReference>
<dbReference type="Gene3D" id="3.40.50.12500">
    <property type="match status" value="1"/>
</dbReference>
<name>A0ABT4QIA7_9BACL</name>
<keyword evidence="2" id="KW-1185">Reference proteome</keyword>
<dbReference type="InterPro" id="IPR026286">
    <property type="entry name" value="MaiA/AMDase"/>
</dbReference>
<dbReference type="PIRSF" id="PIRSF015736">
    <property type="entry name" value="MI"/>
    <property type="match status" value="1"/>
</dbReference>
<protein>
    <submittedName>
        <fullName evidence="1">AroM family protein</fullName>
    </submittedName>
</protein>
<dbReference type="InterPro" id="IPR053714">
    <property type="entry name" value="Iso_Racemase_Enz_sf"/>
</dbReference>
<gene>
    <name evidence="1" type="ORF">O9H85_30345</name>
</gene>
<accession>A0ABT4QIA7</accession>
<proteinExistence type="predicted"/>